<feature type="compositionally biased region" description="Basic residues" evidence="1">
    <location>
        <begin position="232"/>
        <end position="245"/>
    </location>
</feature>
<evidence type="ECO:0000256" key="1">
    <source>
        <dbReference type="SAM" id="MobiDB-lite"/>
    </source>
</evidence>
<feature type="non-terminal residue" evidence="2">
    <location>
        <position position="1"/>
    </location>
</feature>
<organism evidence="2 3">
    <name type="scientific">Prorocentrum cordatum</name>
    <dbReference type="NCBI Taxonomy" id="2364126"/>
    <lineage>
        <taxon>Eukaryota</taxon>
        <taxon>Sar</taxon>
        <taxon>Alveolata</taxon>
        <taxon>Dinophyceae</taxon>
        <taxon>Prorocentrales</taxon>
        <taxon>Prorocentraceae</taxon>
        <taxon>Prorocentrum</taxon>
    </lineage>
</organism>
<comment type="caution">
    <text evidence="2">The sequence shown here is derived from an EMBL/GenBank/DDBJ whole genome shotgun (WGS) entry which is preliminary data.</text>
</comment>
<reference evidence="2" key="1">
    <citation type="submission" date="2023-10" db="EMBL/GenBank/DDBJ databases">
        <authorList>
            <person name="Chen Y."/>
            <person name="Shah S."/>
            <person name="Dougan E. K."/>
            <person name="Thang M."/>
            <person name="Chan C."/>
        </authorList>
    </citation>
    <scope>NUCLEOTIDE SEQUENCE [LARGE SCALE GENOMIC DNA]</scope>
</reference>
<sequence>RRRMGQGVACAAEPCQGLRHDLDTVQVDIGRLREALAAQCGQPGDGGPCAEEPPQRRARTLPEPLAEPPPDVSCLEADLAPYGTSRGGAGGLPAPAAEMPEQLAPEPGQGTAGSPEPPAPEGHDHSPGRVSAVSAPPERASGFVEDRDDDETQEDAPLVPLERAPNSVEVPLPQLAMLARPAARPPPGRGRSVGPAPERAACPPDGERDMKKAQALFASLIAPAADAPTPSRRSRGQSQGRRRRRSAPDPDRVVPVNSAPKAPLTARGWAAGAPKGQVPGGERPRERPREPPAGAERSPREATPLRALNGSLPQFPGVSRRDASQPPPR</sequence>
<feature type="region of interest" description="Disordered" evidence="1">
    <location>
        <begin position="39"/>
        <end position="329"/>
    </location>
</feature>
<dbReference type="Proteomes" id="UP001189429">
    <property type="component" value="Unassembled WGS sequence"/>
</dbReference>
<accession>A0ABN9R0I9</accession>
<name>A0ABN9R0I9_9DINO</name>
<evidence type="ECO:0000313" key="2">
    <source>
        <dbReference type="EMBL" id="CAK0811658.1"/>
    </source>
</evidence>
<dbReference type="EMBL" id="CAUYUJ010004948">
    <property type="protein sequence ID" value="CAK0811658.1"/>
    <property type="molecule type" value="Genomic_DNA"/>
</dbReference>
<evidence type="ECO:0000313" key="3">
    <source>
        <dbReference type="Proteomes" id="UP001189429"/>
    </source>
</evidence>
<protein>
    <submittedName>
        <fullName evidence="2">Uncharacterized protein</fullName>
    </submittedName>
</protein>
<keyword evidence="3" id="KW-1185">Reference proteome</keyword>
<gene>
    <name evidence="2" type="ORF">PCOR1329_LOCUS16193</name>
</gene>
<feature type="compositionally biased region" description="Low complexity" evidence="1">
    <location>
        <begin position="171"/>
        <end position="182"/>
    </location>
</feature>
<proteinExistence type="predicted"/>